<dbReference type="Pfam" id="PF00989">
    <property type="entry name" value="PAS"/>
    <property type="match status" value="1"/>
</dbReference>
<evidence type="ECO:0000256" key="14">
    <source>
        <dbReference type="ARBA" id="ARBA00023136"/>
    </source>
</evidence>
<feature type="domain" description="HPt" evidence="27">
    <location>
        <begin position="825"/>
        <end position="918"/>
    </location>
</feature>
<dbReference type="CDD" id="cd16922">
    <property type="entry name" value="HATPase_EvgS-ArcB-TorS-like"/>
    <property type="match status" value="1"/>
</dbReference>
<comment type="similarity">
    <text evidence="3">In the N-terminal section; belongs to the phytochrome family.</text>
</comment>
<dbReference type="Pfam" id="PF00512">
    <property type="entry name" value="HisKA"/>
    <property type="match status" value="1"/>
</dbReference>
<evidence type="ECO:0000256" key="5">
    <source>
        <dbReference type="ARBA" id="ARBA00022475"/>
    </source>
</evidence>
<dbReference type="PROSITE" id="PS50109">
    <property type="entry name" value="HIS_KIN"/>
    <property type="match status" value="1"/>
</dbReference>
<feature type="modified residue" description="Phosphohistidine" evidence="20">
    <location>
        <position position="864"/>
    </location>
</feature>
<dbReference type="PROSITE" id="PS50112">
    <property type="entry name" value="PAS"/>
    <property type="match status" value="1"/>
</dbReference>
<dbReference type="InterPro" id="IPR011006">
    <property type="entry name" value="CheY-like_superfamily"/>
</dbReference>
<dbReference type="PANTHER" id="PTHR45339:SF1">
    <property type="entry name" value="HYBRID SIGNAL TRANSDUCTION HISTIDINE KINASE J"/>
    <property type="match status" value="1"/>
</dbReference>
<dbReference type="InterPro" id="IPR001789">
    <property type="entry name" value="Sig_transdc_resp-reg_receiver"/>
</dbReference>
<feature type="domain" description="Response regulatory" evidence="24">
    <location>
        <begin position="670"/>
        <end position="787"/>
    </location>
</feature>
<dbReference type="Gene3D" id="1.10.287.130">
    <property type="match status" value="1"/>
</dbReference>
<evidence type="ECO:0000256" key="13">
    <source>
        <dbReference type="ARBA" id="ARBA00023012"/>
    </source>
</evidence>
<feature type="domain" description="Histidine kinase" evidence="23">
    <location>
        <begin position="280"/>
        <end position="501"/>
    </location>
</feature>
<keyword evidence="29" id="KW-1185">Reference proteome</keyword>
<comment type="function">
    <text evidence="15">Putative oxygen sensor; modulates the activity of FixJ, a transcriptional activator of nitrogen fixation fixK gene. FixL probably acts as a kinase that phosphorylates FixJ.</text>
</comment>
<evidence type="ECO:0000256" key="7">
    <source>
        <dbReference type="ARBA" id="ARBA00022679"/>
    </source>
</evidence>
<feature type="domain" description="PAC" evidence="26">
    <location>
        <begin position="79"/>
        <end position="138"/>
    </location>
</feature>
<evidence type="ECO:0000259" key="26">
    <source>
        <dbReference type="PROSITE" id="PS50113"/>
    </source>
</evidence>
<dbReference type="InterPro" id="IPR036641">
    <property type="entry name" value="HPT_dom_sf"/>
</dbReference>
<evidence type="ECO:0000256" key="4">
    <source>
        <dbReference type="ARBA" id="ARBA00012438"/>
    </source>
</evidence>
<evidence type="ECO:0000256" key="8">
    <source>
        <dbReference type="ARBA" id="ARBA00022692"/>
    </source>
</evidence>
<dbReference type="SUPFAM" id="SSF47226">
    <property type="entry name" value="Histidine-containing phosphotransfer domain, HPT domain"/>
    <property type="match status" value="1"/>
</dbReference>
<keyword evidence="6 21" id="KW-0597">Phosphoprotein</keyword>
<dbReference type="SUPFAM" id="SSF52172">
    <property type="entry name" value="CheY-like"/>
    <property type="match status" value="2"/>
</dbReference>
<dbReference type="GO" id="GO:0005524">
    <property type="term" value="F:ATP binding"/>
    <property type="evidence" value="ECO:0007669"/>
    <property type="project" value="UniProtKB-KW"/>
</dbReference>
<evidence type="ECO:0000256" key="22">
    <source>
        <dbReference type="SAM" id="MobiDB-lite"/>
    </source>
</evidence>
<dbReference type="Gene3D" id="3.40.50.2300">
    <property type="match status" value="2"/>
</dbReference>
<organism evidence="28 29">
    <name type="scientific">Pullulanibacillus pueri</name>
    <dbReference type="NCBI Taxonomy" id="1437324"/>
    <lineage>
        <taxon>Bacteria</taxon>
        <taxon>Bacillati</taxon>
        <taxon>Bacillota</taxon>
        <taxon>Bacilli</taxon>
        <taxon>Bacillales</taxon>
        <taxon>Sporolactobacillaceae</taxon>
        <taxon>Pullulanibacillus</taxon>
    </lineage>
</organism>
<dbReference type="Proteomes" id="UP000656813">
    <property type="component" value="Unassembled WGS sequence"/>
</dbReference>
<keyword evidence="5" id="KW-1003">Cell membrane</keyword>
<comment type="caution">
    <text evidence="28">The sequence shown here is derived from an EMBL/GenBank/DDBJ whole genome shotgun (WGS) entry which is preliminary data.</text>
</comment>
<dbReference type="InterPro" id="IPR008207">
    <property type="entry name" value="Sig_transdc_His_kin_Hpt_dom"/>
</dbReference>
<dbReference type="GO" id="GO:0006355">
    <property type="term" value="P:regulation of DNA-templated transcription"/>
    <property type="evidence" value="ECO:0007669"/>
    <property type="project" value="InterPro"/>
</dbReference>
<dbReference type="SMART" id="SM00388">
    <property type="entry name" value="HisKA"/>
    <property type="match status" value="1"/>
</dbReference>
<accession>A0A8J2ZSH3</accession>
<dbReference type="Gene3D" id="3.30.450.20">
    <property type="entry name" value="PAS domain"/>
    <property type="match status" value="2"/>
</dbReference>
<feature type="domain" description="Response regulatory" evidence="24">
    <location>
        <begin position="521"/>
        <end position="642"/>
    </location>
</feature>
<dbReference type="GO" id="GO:0000155">
    <property type="term" value="F:phosphorelay sensor kinase activity"/>
    <property type="evidence" value="ECO:0007669"/>
    <property type="project" value="InterPro"/>
</dbReference>
<dbReference type="PROSITE" id="PS50113">
    <property type="entry name" value="PAC"/>
    <property type="match status" value="1"/>
</dbReference>
<reference evidence="28" key="2">
    <citation type="submission" date="2020-09" db="EMBL/GenBank/DDBJ databases">
        <authorList>
            <person name="Sun Q."/>
            <person name="Zhou Y."/>
        </authorList>
    </citation>
    <scope>NUCLEOTIDE SEQUENCE</scope>
    <source>
        <strain evidence="28">CGMCC 1.12777</strain>
    </source>
</reference>
<feature type="modified residue" description="4-aspartylphosphate" evidence="21">
    <location>
        <position position="719"/>
    </location>
</feature>
<dbReference type="InterPro" id="IPR036097">
    <property type="entry name" value="HisK_dim/P_sf"/>
</dbReference>
<dbReference type="SMART" id="SM00387">
    <property type="entry name" value="HATPase_c"/>
    <property type="match status" value="1"/>
</dbReference>
<evidence type="ECO:0000256" key="21">
    <source>
        <dbReference type="PROSITE-ProRule" id="PRU00169"/>
    </source>
</evidence>
<evidence type="ECO:0000256" key="19">
    <source>
        <dbReference type="ARBA" id="ARBA00074306"/>
    </source>
</evidence>
<dbReference type="InterPro" id="IPR004358">
    <property type="entry name" value="Sig_transdc_His_kin-like_C"/>
</dbReference>
<dbReference type="InterPro" id="IPR001610">
    <property type="entry name" value="PAC"/>
</dbReference>
<evidence type="ECO:0000256" key="6">
    <source>
        <dbReference type="ARBA" id="ARBA00022553"/>
    </source>
</evidence>
<evidence type="ECO:0000259" key="23">
    <source>
        <dbReference type="PROSITE" id="PS50109"/>
    </source>
</evidence>
<dbReference type="SMART" id="SM00448">
    <property type="entry name" value="REC"/>
    <property type="match status" value="2"/>
</dbReference>
<dbReference type="EC" id="2.7.13.3" evidence="4"/>
<protein>
    <recommendedName>
        <fullName evidence="19">Circadian input-output histidine kinase CikA</fullName>
        <ecNumber evidence="4">2.7.13.3</ecNumber>
    </recommendedName>
    <alternativeName>
        <fullName evidence="18">Sensor protein FixL</fullName>
    </alternativeName>
    <alternativeName>
        <fullName evidence="17">Sensory/regulatory protein RpfC</fullName>
    </alternativeName>
</protein>
<dbReference type="Gene3D" id="3.30.565.10">
    <property type="entry name" value="Histidine kinase-like ATPase, C-terminal domain"/>
    <property type="match status" value="1"/>
</dbReference>
<dbReference type="InterPro" id="IPR005467">
    <property type="entry name" value="His_kinase_dom"/>
</dbReference>
<comment type="subunit">
    <text evidence="16">At low DSF concentrations, interacts with RpfF.</text>
</comment>
<dbReference type="PANTHER" id="PTHR45339">
    <property type="entry name" value="HYBRID SIGNAL TRANSDUCTION HISTIDINE KINASE J"/>
    <property type="match status" value="1"/>
</dbReference>
<evidence type="ECO:0000259" key="25">
    <source>
        <dbReference type="PROSITE" id="PS50112"/>
    </source>
</evidence>
<evidence type="ECO:0000313" key="29">
    <source>
        <dbReference type="Proteomes" id="UP000656813"/>
    </source>
</evidence>
<dbReference type="Pfam" id="PF01627">
    <property type="entry name" value="Hpt"/>
    <property type="match status" value="1"/>
</dbReference>
<dbReference type="InterPro" id="IPR003594">
    <property type="entry name" value="HATPase_dom"/>
</dbReference>
<sequence>MTEEKQKLSQNEQIAQLVLDNVLDGIITINHHGIIQSFNPAAEHIFGYKASEAIGQNVSILMPEPYHSHHNHYIENYLRTGEAKIIGIGREVMGQRQDGSLFPMDLAVTQFIVNGTPQFVGIIQDITQRKETEAALKNALQNSFRTTVKNLQNIVFKYEKNDNNQFIFTLSEGKLGQALGLVTEEVKGLPLERVFPEKLADKLKVHFQKALDGENVQYEMVYKNKTIHVSLSPIIENGKVSEVAGSGTDITYLKRIERELSTARDQALEASELKSEFLANMSHEIRTPMNGIIGVTDLLLETPLSEEQQEFVNIIHHSSQALLTIINDILDFSKMEAGKLKIESISFDLPAIVEGIAEILLSKAHAKGLTLLTYIDPSIPKLVCGDAIRLRQILLNLVDNAIKFTPEGQVVIKAQLRATQKHRIHVHFTVSDTGIGITEEEKGRLFHPFVQADGSTTRKYGGTGLGLAISKRLVELMGGEIGLDSIKGKGTTFWFTLPLKLDTQTSPVDLLNLEKQYQSLRILIIDDSPTEATIIKQYLDSWGMTSEHVDNGIDALTLLKQGITHHQPYDIAIVNIKASGLDSFSFAHIVQTDPYLSRTRLIYLNKIDEKNIKQEALNNGFAALINQPIKQSQLLDCLVTLVNEKSVNQPAESVPNPAKEHEAIVVNKAEILLVEDHPVNQKVAQFQLKKLGFHVETASNGREAIQKLEENHYAMILMDIQMPEMDGIEATQKIRSMDPSIAKTPIIAMTANALPTDKEKYLLAGMDDYISKPVKLAELHGVLEKWLNHSKARIPKKNSEATSESTEDQVPPIDLEQLKNTYGEDPEILKEFLSVFLESTPDYLDQLADAIRNQDDSAIRDIAHGLKGSGSVIEAKKFTMLCERIEKKTIALQLDSLSHDYQALLQAFDNIKKFVEEISLNK</sequence>
<dbReference type="CDD" id="cd00082">
    <property type="entry name" value="HisKA"/>
    <property type="match status" value="1"/>
</dbReference>
<feature type="domain" description="PAS" evidence="25">
    <location>
        <begin position="11"/>
        <end position="81"/>
    </location>
</feature>
<evidence type="ECO:0000256" key="16">
    <source>
        <dbReference type="ARBA" id="ARBA00064003"/>
    </source>
</evidence>
<dbReference type="FunFam" id="3.30.450.20:FF:000060">
    <property type="entry name" value="Sensor protein FixL"/>
    <property type="match status" value="1"/>
</dbReference>
<dbReference type="InterPro" id="IPR013767">
    <property type="entry name" value="PAS_fold"/>
</dbReference>
<reference evidence="28" key="1">
    <citation type="journal article" date="2014" name="Int. J. Syst. Evol. Microbiol.">
        <title>Complete genome sequence of Corynebacterium casei LMG S-19264T (=DSM 44701T), isolated from a smear-ripened cheese.</title>
        <authorList>
            <consortium name="US DOE Joint Genome Institute (JGI-PGF)"/>
            <person name="Walter F."/>
            <person name="Albersmeier A."/>
            <person name="Kalinowski J."/>
            <person name="Ruckert C."/>
        </authorList>
    </citation>
    <scope>NUCLEOTIDE SEQUENCE</scope>
    <source>
        <strain evidence="28">CGMCC 1.12777</strain>
    </source>
</reference>
<comment type="caution">
    <text evidence="21">Lacks conserved residue(s) required for the propagation of feature annotation.</text>
</comment>
<dbReference type="EMBL" id="BMFV01000002">
    <property type="protein sequence ID" value="GGH75670.1"/>
    <property type="molecule type" value="Genomic_DNA"/>
</dbReference>
<dbReference type="Pfam" id="PF00072">
    <property type="entry name" value="Response_reg"/>
    <property type="match status" value="2"/>
</dbReference>
<dbReference type="SMART" id="SM00086">
    <property type="entry name" value="PAC"/>
    <property type="match status" value="2"/>
</dbReference>
<evidence type="ECO:0000256" key="17">
    <source>
        <dbReference type="ARBA" id="ARBA00068150"/>
    </source>
</evidence>
<dbReference type="CDD" id="cd00156">
    <property type="entry name" value="REC"/>
    <property type="match status" value="1"/>
</dbReference>
<dbReference type="FunFam" id="1.10.287.130:FF:000002">
    <property type="entry name" value="Two-component osmosensing histidine kinase"/>
    <property type="match status" value="1"/>
</dbReference>
<keyword evidence="10" id="KW-0418">Kinase</keyword>
<keyword evidence="8" id="KW-0812">Transmembrane</keyword>
<evidence type="ECO:0000256" key="18">
    <source>
        <dbReference type="ARBA" id="ARBA00070616"/>
    </source>
</evidence>
<dbReference type="AlphaFoldDB" id="A0A8J2ZSH3"/>
<dbReference type="PROSITE" id="PS50110">
    <property type="entry name" value="RESPONSE_REGULATORY"/>
    <property type="match status" value="2"/>
</dbReference>
<dbReference type="CDD" id="cd00130">
    <property type="entry name" value="PAS"/>
    <property type="match status" value="1"/>
</dbReference>
<dbReference type="InterPro" id="IPR036890">
    <property type="entry name" value="HATPase_C_sf"/>
</dbReference>
<dbReference type="NCBIfam" id="TIGR00229">
    <property type="entry name" value="sensory_box"/>
    <property type="match status" value="2"/>
</dbReference>
<dbReference type="PROSITE" id="PS50894">
    <property type="entry name" value="HPT"/>
    <property type="match status" value="1"/>
</dbReference>
<dbReference type="InterPro" id="IPR000014">
    <property type="entry name" value="PAS"/>
</dbReference>
<evidence type="ECO:0000313" key="28">
    <source>
        <dbReference type="EMBL" id="GGH75670.1"/>
    </source>
</evidence>
<dbReference type="Pfam" id="PF02518">
    <property type="entry name" value="HATPase_c"/>
    <property type="match status" value="1"/>
</dbReference>
<evidence type="ECO:0000256" key="20">
    <source>
        <dbReference type="PROSITE-ProRule" id="PRU00110"/>
    </source>
</evidence>
<dbReference type="SUPFAM" id="SSF55874">
    <property type="entry name" value="ATPase domain of HSP90 chaperone/DNA topoisomerase II/histidine kinase"/>
    <property type="match status" value="1"/>
</dbReference>
<dbReference type="InterPro" id="IPR000700">
    <property type="entry name" value="PAS-assoc_C"/>
</dbReference>
<evidence type="ECO:0000256" key="11">
    <source>
        <dbReference type="ARBA" id="ARBA00022840"/>
    </source>
</evidence>
<proteinExistence type="inferred from homology"/>
<evidence type="ECO:0000256" key="9">
    <source>
        <dbReference type="ARBA" id="ARBA00022741"/>
    </source>
</evidence>
<dbReference type="SMART" id="SM00091">
    <property type="entry name" value="PAS"/>
    <property type="match status" value="2"/>
</dbReference>
<keyword evidence="12" id="KW-1133">Transmembrane helix</keyword>
<gene>
    <name evidence="28" type="ORF">GCM10007096_05130</name>
</gene>
<dbReference type="CDD" id="cd17546">
    <property type="entry name" value="REC_hyHK_CKI1_RcsC-like"/>
    <property type="match status" value="1"/>
</dbReference>
<comment type="subcellular location">
    <subcellularLocation>
        <location evidence="2">Cell membrane</location>
        <topology evidence="2">Multi-pass membrane protein</topology>
    </subcellularLocation>
</comment>
<dbReference type="Gene3D" id="1.20.120.160">
    <property type="entry name" value="HPT domain"/>
    <property type="match status" value="1"/>
</dbReference>
<dbReference type="SUPFAM" id="SSF55785">
    <property type="entry name" value="PYP-like sensor domain (PAS domain)"/>
    <property type="match status" value="2"/>
</dbReference>
<dbReference type="PRINTS" id="PR00344">
    <property type="entry name" value="BCTRLSENSOR"/>
</dbReference>
<evidence type="ECO:0000259" key="24">
    <source>
        <dbReference type="PROSITE" id="PS50110"/>
    </source>
</evidence>
<evidence type="ECO:0000256" key="12">
    <source>
        <dbReference type="ARBA" id="ARBA00022989"/>
    </source>
</evidence>
<dbReference type="InterPro" id="IPR035965">
    <property type="entry name" value="PAS-like_dom_sf"/>
</dbReference>
<evidence type="ECO:0000256" key="3">
    <source>
        <dbReference type="ARBA" id="ARBA00006402"/>
    </source>
</evidence>
<keyword evidence="14" id="KW-0472">Membrane</keyword>
<keyword evidence="13" id="KW-0902">Two-component regulatory system</keyword>
<keyword evidence="9" id="KW-0547">Nucleotide-binding</keyword>
<evidence type="ECO:0000259" key="27">
    <source>
        <dbReference type="PROSITE" id="PS50894"/>
    </source>
</evidence>
<keyword evidence="7" id="KW-0808">Transferase</keyword>
<dbReference type="SUPFAM" id="SSF47384">
    <property type="entry name" value="Homodimeric domain of signal transducing histidine kinase"/>
    <property type="match status" value="1"/>
</dbReference>
<dbReference type="InterPro" id="IPR003661">
    <property type="entry name" value="HisK_dim/P_dom"/>
</dbReference>
<evidence type="ECO:0000256" key="15">
    <source>
        <dbReference type="ARBA" id="ARBA00059827"/>
    </source>
</evidence>
<evidence type="ECO:0000256" key="1">
    <source>
        <dbReference type="ARBA" id="ARBA00000085"/>
    </source>
</evidence>
<dbReference type="GO" id="GO:0005886">
    <property type="term" value="C:plasma membrane"/>
    <property type="evidence" value="ECO:0007669"/>
    <property type="project" value="UniProtKB-SubCell"/>
</dbReference>
<dbReference type="Pfam" id="PF13426">
    <property type="entry name" value="PAS_9"/>
    <property type="match status" value="1"/>
</dbReference>
<evidence type="ECO:0000256" key="2">
    <source>
        <dbReference type="ARBA" id="ARBA00004651"/>
    </source>
</evidence>
<comment type="catalytic activity">
    <reaction evidence="1">
        <text>ATP + protein L-histidine = ADP + protein N-phospho-L-histidine.</text>
        <dbReference type="EC" id="2.7.13.3"/>
    </reaction>
</comment>
<evidence type="ECO:0000256" key="10">
    <source>
        <dbReference type="ARBA" id="ARBA00022777"/>
    </source>
</evidence>
<name>A0A8J2ZSH3_9BACL</name>
<feature type="region of interest" description="Disordered" evidence="22">
    <location>
        <begin position="794"/>
        <end position="814"/>
    </location>
</feature>
<dbReference type="RefSeq" id="WP_188495752.1">
    <property type="nucleotide sequence ID" value="NZ_BMFV01000002.1"/>
</dbReference>
<dbReference type="FunFam" id="3.30.565.10:FF:000010">
    <property type="entry name" value="Sensor histidine kinase RcsC"/>
    <property type="match status" value="1"/>
</dbReference>
<keyword evidence="11" id="KW-0067">ATP-binding</keyword>